<dbReference type="GO" id="GO:0007165">
    <property type="term" value="P:signal transduction"/>
    <property type="evidence" value="ECO:0007669"/>
    <property type="project" value="TreeGrafter"/>
</dbReference>
<comment type="similarity">
    <text evidence="1">Belongs to the peptidase S41A family.</text>
</comment>
<dbReference type="KEGG" id="bcae:A4V03_02825"/>
<dbReference type="GO" id="GO:0006508">
    <property type="term" value="P:proteolysis"/>
    <property type="evidence" value="ECO:0007669"/>
    <property type="project" value="UniProtKB-KW"/>
</dbReference>
<dbReference type="EMBL" id="CP015401">
    <property type="protein sequence ID" value="ANU56631.2"/>
    <property type="molecule type" value="Genomic_DNA"/>
</dbReference>
<dbReference type="GO" id="GO:0008236">
    <property type="term" value="F:serine-type peptidase activity"/>
    <property type="evidence" value="ECO:0007669"/>
    <property type="project" value="UniProtKB-KW"/>
</dbReference>
<dbReference type="OrthoDB" id="9812068at2"/>
<dbReference type="GO" id="GO:0004175">
    <property type="term" value="F:endopeptidase activity"/>
    <property type="evidence" value="ECO:0007669"/>
    <property type="project" value="TreeGrafter"/>
</dbReference>
<dbReference type="PANTHER" id="PTHR32060">
    <property type="entry name" value="TAIL-SPECIFIC PROTEASE"/>
    <property type="match status" value="1"/>
</dbReference>
<dbReference type="InterPro" id="IPR041489">
    <property type="entry name" value="PDZ_6"/>
</dbReference>
<evidence type="ECO:0000256" key="2">
    <source>
        <dbReference type="ARBA" id="ARBA00022670"/>
    </source>
</evidence>
<gene>
    <name evidence="5" type="ORF">A4V03_02825</name>
</gene>
<dbReference type="InterPro" id="IPR029045">
    <property type="entry name" value="ClpP/crotonase-like_dom_sf"/>
</dbReference>
<dbReference type="PROSITE" id="PS50106">
    <property type="entry name" value="PDZ"/>
    <property type="match status" value="1"/>
</dbReference>
<sequence length="505" mass="56695">MRAILFGILLGVVYCDLKAQSTPEEKLMQTLYAITHLYVDSVPKEAYINHTIAEMVGKLDPFSEYLPPVELKSNDQALGGMAAFAGVGMEGTWKDGHFYVSFVEKTGSAWLQGIRAGDEVLSVDGKTVEQLQDGQIFRLLNGEEGSVVTLQIKRGKKTPFERKIVRTYILSSGVRSAYMIDSETGYLSISVFSKNVAEDFRKQLQNLLRRGMKKLILDIRKNEGGLFDEAIAIADELLDGNKPVVYADGIHMERMTFQASVKGLFEQGRLVVLVNGQTKSAAEILAGALQDWDRGVLVGGSTFGKGMIQDTFPFEDGSALRLTVARYFTPSGRSIQKPYGGGQLSAQSGKTYESLRTHRVLRSEGGIVPDVFVSADTVHFTRWYNMLVYSGVQKQVTRDYVVGCRPELLKKYKTFEAFQKNFDGGALLQEICRVAEEANIVFSEEEYERSENFLRVQVKALVARELFNENEYYYRILNSADPFVQKACEIMNTSEEYRRILKENN</sequence>
<evidence type="ECO:0000256" key="3">
    <source>
        <dbReference type="ARBA" id="ARBA00022801"/>
    </source>
</evidence>
<dbReference type="RefSeq" id="WP_084081104.1">
    <property type="nucleotide sequence ID" value="NZ_CAPDLJ010000070.1"/>
</dbReference>
<dbReference type="Gene3D" id="3.90.226.10">
    <property type="entry name" value="2-enoyl-CoA Hydratase, Chain A, domain 1"/>
    <property type="match status" value="1"/>
</dbReference>
<keyword evidence="4" id="KW-0720">Serine protease</keyword>
<keyword evidence="3" id="KW-0378">Hydrolase</keyword>
<dbReference type="PANTHER" id="PTHR32060:SF30">
    <property type="entry name" value="CARBOXY-TERMINAL PROCESSING PROTEASE CTPA"/>
    <property type="match status" value="1"/>
</dbReference>
<dbReference type="InterPro" id="IPR036034">
    <property type="entry name" value="PDZ_sf"/>
</dbReference>
<dbReference type="CDD" id="cd07560">
    <property type="entry name" value="Peptidase_S41_CPP"/>
    <property type="match status" value="1"/>
</dbReference>
<reference evidence="6" key="1">
    <citation type="submission" date="2016-04" db="EMBL/GenBank/DDBJ databases">
        <title>Complete Genome Sequences of Twelve Strains of a Stable Defined Moderately Diverse Mouse Microbiota 2 (sDMDMm2).</title>
        <authorList>
            <person name="Uchimura Y."/>
            <person name="Wyss M."/>
            <person name="Brugiroux S."/>
            <person name="Limenitakis J.P."/>
            <person name="Stecher B."/>
            <person name="McCoy K.D."/>
            <person name="Macpherson A.J."/>
        </authorList>
    </citation>
    <scope>NUCLEOTIDE SEQUENCE [LARGE SCALE GENOMIC DNA]</scope>
    <source>
        <strain evidence="6">I48</strain>
    </source>
</reference>
<keyword evidence="2" id="KW-0645">Protease</keyword>
<dbReference type="SMART" id="SM00245">
    <property type="entry name" value="TSPc"/>
    <property type="match status" value="1"/>
</dbReference>
<proteinExistence type="inferred from homology"/>
<dbReference type="Gene3D" id="3.30.750.44">
    <property type="match status" value="1"/>
</dbReference>
<dbReference type="InterPro" id="IPR005151">
    <property type="entry name" value="Tail-specific_protease"/>
</dbReference>
<dbReference type="Proteomes" id="UP000092631">
    <property type="component" value="Chromosome"/>
</dbReference>
<keyword evidence="6" id="KW-1185">Reference proteome</keyword>
<dbReference type="Gene3D" id="2.30.42.10">
    <property type="match status" value="1"/>
</dbReference>
<dbReference type="InterPro" id="IPR004447">
    <property type="entry name" value="Peptidase_S41A"/>
</dbReference>
<dbReference type="InterPro" id="IPR001478">
    <property type="entry name" value="PDZ"/>
</dbReference>
<name>A0A1C7GXV2_9BACE</name>
<dbReference type="SUPFAM" id="SSF52096">
    <property type="entry name" value="ClpP/crotonase"/>
    <property type="match status" value="1"/>
</dbReference>
<evidence type="ECO:0000313" key="5">
    <source>
        <dbReference type="EMBL" id="ANU56631.2"/>
    </source>
</evidence>
<dbReference type="SUPFAM" id="SSF50156">
    <property type="entry name" value="PDZ domain-like"/>
    <property type="match status" value="1"/>
</dbReference>
<dbReference type="AlphaFoldDB" id="A0A1C7GXV2"/>
<accession>A0A1C7GXV2</accession>
<dbReference type="SMART" id="SM00228">
    <property type="entry name" value="PDZ"/>
    <property type="match status" value="1"/>
</dbReference>
<evidence type="ECO:0000256" key="4">
    <source>
        <dbReference type="ARBA" id="ARBA00022825"/>
    </source>
</evidence>
<organism evidence="5 6">
    <name type="scientific">Bacteroides caecimuris</name>
    <dbReference type="NCBI Taxonomy" id="1796613"/>
    <lineage>
        <taxon>Bacteria</taxon>
        <taxon>Pseudomonadati</taxon>
        <taxon>Bacteroidota</taxon>
        <taxon>Bacteroidia</taxon>
        <taxon>Bacteroidales</taxon>
        <taxon>Bacteroidaceae</taxon>
        <taxon>Bacteroides</taxon>
    </lineage>
</organism>
<dbReference type="GeneID" id="82186058"/>
<dbReference type="GO" id="GO:0030288">
    <property type="term" value="C:outer membrane-bounded periplasmic space"/>
    <property type="evidence" value="ECO:0007669"/>
    <property type="project" value="TreeGrafter"/>
</dbReference>
<protein>
    <submittedName>
        <fullName evidence="5">Uncharacterized protein</fullName>
    </submittedName>
</protein>
<dbReference type="Pfam" id="PF03572">
    <property type="entry name" value="Peptidase_S41"/>
    <property type="match status" value="1"/>
</dbReference>
<dbReference type="STRING" id="1796613.A4V03_02825"/>
<dbReference type="Pfam" id="PF17820">
    <property type="entry name" value="PDZ_6"/>
    <property type="match status" value="1"/>
</dbReference>
<evidence type="ECO:0000256" key="1">
    <source>
        <dbReference type="ARBA" id="ARBA00009179"/>
    </source>
</evidence>
<evidence type="ECO:0000313" key="6">
    <source>
        <dbReference type="Proteomes" id="UP000092631"/>
    </source>
</evidence>